<keyword evidence="3" id="KW-0963">Cytoplasm</keyword>
<dbReference type="GO" id="GO:0005874">
    <property type="term" value="C:microtubule"/>
    <property type="evidence" value="ECO:0007669"/>
    <property type="project" value="UniProtKB-KW"/>
</dbReference>
<evidence type="ECO:0000256" key="3">
    <source>
        <dbReference type="ARBA" id="ARBA00022490"/>
    </source>
</evidence>
<keyword evidence="4" id="KW-0853">WD repeat</keyword>
<accession>A0A182Q4G4</accession>
<evidence type="ECO:0000256" key="9">
    <source>
        <dbReference type="ARBA" id="ARBA00023212"/>
    </source>
</evidence>
<evidence type="ECO:0000256" key="10">
    <source>
        <dbReference type="ARBA" id="ARBA00023273"/>
    </source>
</evidence>
<dbReference type="Proteomes" id="UP000075886">
    <property type="component" value="Unassembled WGS sequence"/>
</dbReference>
<dbReference type="SMART" id="SM00320">
    <property type="entry name" value="WD40"/>
    <property type="match status" value="4"/>
</dbReference>
<dbReference type="InterPro" id="IPR001680">
    <property type="entry name" value="WD40_rpt"/>
</dbReference>
<dbReference type="GO" id="GO:0045504">
    <property type="term" value="F:dynein heavy chain binding"/>
    <property type="evidence" value="ECO:0007669"/>
    <property type="project" value="TreeGrafter"/>
</dbReference>
<organism evidence="12 13">
    <name type="scientific">Anopheles farauti</name>
    <dbReference type="NCBI Taxonomy" id="69004"/>
    <lineage>
        <taxon>Eukaryota</taxon>
        <taxon>Metazoa</taxon>
        <taxon>Ecdysozoa</taxon>
        <taxon>Arthropoda</taxon>
        <taxon>Hexapoda</taxon>
        <taxon>Insecta</taxon>
        <taxon>Pterygota</taxon>
        <taxon>Neoptera</taxon>
        <taxon>Endopterygota</taxon>
        <taxon>Diptera</taxon>
        <taxon>Nematocera</taxon>
        <taxon>Culicoidea</taxon>
        <taxon>Culicidae</taxon>
        <taxon>Anophelinae</taxon>
        <taxon>Anopheles</taxon>
    </lineage>
</organism>
<keyword evidence="10" id="KW-0966">Cell projection</keyword>
<evidence type="ECO:0000256" key="2">
    <source>
        <dbReference type="ARBA" id="ARBA00011059"/>
    </source>
</evidence>
<reference evidence="13" key="1">
    <citation type="submission" date="2014-01" db="EMBL/GenBank/DDBJ databases">
        <title>The Genome Sequence of Anopheles farauti FAR1 (V2).</title>
        <authorList>
            <consortium name="The Broad Institute Genomics Platform"/>
            <person name="Neafsey D.E."/>
            <person name="Besansky N."/>
            <person name="Howell P."/>
            <person name="Walton C."/>
            <person name="Young S.K."/>
            <person name="Zeng Q."/>
            <person name="Gargeya S."/>
            <person name="Fitzgerald M."/>
            <person name="Haas B."/>
            <person name="Abouelleil A."/>
            <person name="Allen A.W."/>
            <person name="Alvarado L."/>
            <person name="Arachchi H.M."/>
            <person name="Berlin A.M."/>
            <person name="Chapman S.B."/>
            <person name="Gainer-Dewar J."/>
            <person name="Goldberg J."/>
            <person name="Griggs A."/>
            <person name="Gujja S."/>
            <person name="Hansen M."/>
            <person name="Howarth C."/>
            <person name="Imamovic A."/>
            <person name="Ireland A."/>
            <person name="Larimer J."/>
            <person name="McCowan C."/>
            <person name="Murphy C."/>
            <person name="Pearson M."/>
            <person name="Poon T.W."/>
            <person name="Priest M."/>
            <person name="Roberts A."/>
            <person name="Saif S."/>
            <person name="Shea T."/>
            <person name="Sisk P."/>
            <person name="Sykes S."/>
            <person name="Wortman J."/>
            <person name="Nusbaum C."/>
            <person name="Birren B."/>
        </authorList>
    </citation>
    <scope>NUCLEOTIDE SEQUENCE [LARGE SCALE GENOMIC DNA]</scope>
    <source>
        <strain evidence="13">FAR1</strain>
    </source>
</reference>
<dbReference type="Pfam" id="PF00400">
    <property type="entry name" value="WD40"/>
    <property type="match status" value="1"/>
</dbReference>
<feature type="compositionally biased region" description="Acidic residues" evidence="11">
    <location>
        <begin position="236"/>
        <end position="269"/>
    </location>
</feature>
<sequence>MRNIAGGRGVIVFLAITGRITFGSPSVSAIIVRIFRPSKTEPPSRLYPYDGLINYLAESTTENTSKKIERRGKKNSGIGEHSSYEPANQPTRMPLKRRNTNRISSMQKLGKGEPVDNDEFDTWMKSKQLLKPDDQLDLTEAELGEEIPKLLSTENRHLPRNLVVYDFKEGAFLPVPPPENTITLLEFEGTSIHKDTDEAKEQISRKGTDELNVTLDKPKETLAEDEEDTKKPDTPETGDGEEGERDEDEAEGEGEGQEQEEEVQPPPEEEAPKKKLTNQFNFCERAALTIANPSRSVDTQTIPPPRSSYGASVLQWVIYDSYIADYAQQQREKEREKEKKPGLQRRDEKSRKDEKAKQAEEFNKRYLQACQIIERMVNQNIYDEIAQDYRYWEDPSDEFREEEGTLLPLWKFSYERTKKMCVTDLCFNTLYYDLFAVCFGTLATESGAMCCDIHPKYPYLIAIGLYDGNVIVYNLQVGTKEGPVYISHGVNGKHAECVWEIKWGPDMQDGEINFFSVSADGKVFNWVLMQNKLAITTIITLFLELDQVSGPDGSTLRLKGSGTCMVFHPHNPEIFLVGTEEGYIFKCSTAYSSKYLMTYHAHYLPVHRMDYNKFNSNIFASCSGDWRVKIWEDMRPEPLFIFDLGSSVGDVKWAPYSSTVFAAVTTEGKVFVFDLNVNKYKAICTQAIVSKRKNKLTRLAGTMITLKLSPNLRVKTKMGKKAGVVDPQLLESQKLDRLLSLVPELPEGETVKETVLTVAAN</sequence>
<feature type="region of interest" description="Disordered" evidence="11">
    <location>
        <begin position="330"/>
        <end position="357"/>
    </location>
</feature>
<dbReference type="GO" id="GO:0003341">
    <property type="term" value="P:cilium movement"/>
    <property type="evidence" value="ECO:0007669"/>
    <property type="project" value="TreeGrafter"/>
</dbReference>
<dbReference type="EnsemblMetazoa" id="AFAF002887-RA">
    <property type="protein sequence ID" value="AFAF002887-PA"/>
    <property type="gene ID" value="AFAF002887"/>
</dbReference>
<dbReference type="InterPro" id="IPR036322">
    <property type="entry name" value="WD40_repeat_dom_sf"/>
</dbReference>
<keyword evidence="9" id="KW-0206">Cytoskeleton</keyword>
<dbReference type="AlphaFoldDB" id="A0A182Q4G4"/>
<dbReference type="InterPro" id="IPR015943">
    <property type="entry name" value="WD40/YVTN_repeat-like_dom_sf"/>
</dbReference>
<keyword evidence="6" id="KW-0677">Repeat</keyword>
<keyword evidence="8" id="KW-0505">Motor protein</keyword>
<evidence type="ECO:0000256" key="6">
    <source>
        <dbReference type="ARBA" id="ARBA00022737"/>
    </source>
</evidence>
<keyword evidence="5" id="KW-0493">Microtubule</keyword>
<evidence type="ECO:0000256" key="4">
    <source>
        <dbReference type="ARBA" id="ARBA00022574"/>
    </source>
</evidence>
<evidence type="ECO:0000256" key="1">
    <source>
        <dbReference type="ARBA" id="ARBA00004430"/>
    </source>
</evidence>
<keyword evidence="7" id="KW-0243">Dynein</keyword>
<evidence type="ECO:0000313" key="12">
    <source>
        <dbReference type="EnsemblMetazoa" id="AFAF002887-PA"/>
    </source>
</evidence>
<name>A0A182Q4G4_9DIPT</name>
<dbReference type="InterPro" id="IPR050687">
    <property type="entry name" value="Dynein_IC"/>
</dbReference>
<dbReference type="GO" id="GO:0045503">
    <property type="term" value="F:dynein light chain binding"/>
    <property type="evidence" value="ECO:0007669"/>
    <property type="project" value="TreeGrafter"/>
</dbReference>
<dbReference type="EMBL" id="AXCN02002197">
    <property type="status" value="NOT_ANNOTATED_CDS"/>
    <property type="molecule type" value="Genomic_DNA"/>
</dbReference>
<reference evidence="12" key="2">
    <citation type="submission" date="2020-05" db="UniProtKB">
        <authorList>
            <consortium name="EnsemblMetazoa"/>
        </authorList>
    </citation>
    <scope>IDENTIFICATION</scope>
    <source>
        <strain evidence="12">FAR1</strain>
    </source>
</reference>
<feature type="region of interest" description="Disordered" evidence="11">
    <location>
        <begin position="62"/>
        <end position="94"/>
    </location>
</feature>
<dbReference type="SUPFAM" id="SSF50978">
    <property type="entry name" value="WD40 repeat-like"/>
    <property type="match status" value="1"/>
</dbReference>
<feature type="compositionally biased region" description="Basic and acidic residues" evidence="11">
    <location>
        <begin position="193"/>
        <end position="209"/>
    </location>
</feature>
<dbReference type="PANTHER" id="PTHR12442">
    <property type="entry name" value="DYNEIN INTERMEDIATE CHAIN"/>
    <property type="match status" value="1"/>
</dbReference>
<dbReference type="STRING" id="69004.A0A182Q4G4"/>
<evidence type="ECO:0008006" key="14">
    <source>
        <dbReference type="Google" id="ProtNLM"/>
    </source>
</evidence>
<evidence type="ECO:0000256" key="11">
    <source>
        <dbReference type="SAM" id="MobiDB-lite"/>
    </source>
</evidence>
<feature type="compositionally biased region" description="Basic and acidic residues" evidence="11">
    <location>
        <begin position="216"/>
        <end position="234"/>
    </location>
</feature>
<dbReference type="Gene3D" id="2.130.10.10">
    <property type="entry name" value="YVTN repeat-like/Quinoprotein amine dehydrogenase"/>
    <property type="match status" value="1"/>
</dbReference>
<keyword evidence="13" id="KW-1185">Reference proteome</keyword>
<dbReference type="VEuPathDB" id="VectorBase:AFAF002887"/>
<dbReference type="GO" id="GO:0036158">
    <property type="term" value="P:outer dynein arm assembly"/>
    <property type="evidence" value="ECO:0007669"/>
    <property type="project" value="TreeGrafter"/>
</dbReference>
<evidence type="ECO:0000256" key="5">
    <source>
        <dbReference type="ARBA" id="ARBA00022701"/>
    </source>
</evidence>
<proteinExistence type="inferred from homology"/>
<comment type="similarity">
    <text evidence="2">Belongs to the dynein intermediate chain family.</text>
</comment>
<dbReference type="GO" id="GO:0036157">
    <property type="term" value="C:outer dynein arm"/>
    <property type="evidence" value="ECO:0007669"/>
    <property type="project" value="TreeGrafter"/>
</dbReference>
<protein>
    <recommendedName>
        <fullName evidence="14">Dynein intermediate chain 2, ciliary</fullName>
    </recommendedName>
</protein>
<comment type="subcellular location">
    <subcellularLocation>
        <location evidence="1">Cytoplasm</location>
        <location evidence="1">Cytoskeleton</location>
        <location evidence="1">Cilium axoneme</location>
    </subcellularLocation>
</comment>
<feature type="region of interest" description="Disordered" evidence="11">
    <location>
        <begin position="193"/>
        <end position="273"/>
    </location>
</feature>
<evidence type="ECO:0000256" key="8">
    <source>
        <dbReference type="ARBA" id="ARBA00023175"/>
    </source>
</evidence>
<evidence type="ECO:0000313" key="13">
    <source>
        <dbReference type="Proteomes" id="UP000075886"/>
    </source>
</evidence>
<dbReference type="PANTHER" id="PTHR12442:SF11">
    <property type="entry name" value="DYNEIN AXONEMAL INTERMEDIATE CHAIN 1"/>
    <property type="match status" value="1"/>
</dbReference>
<evidence type="ECO:0000256" key="7">
    <source>
        <dbReference type="ARBA" id="ARBA00023017"/>
    </source>
</evidence>